<feature type="transmembrane region" description="Helical" evidence="11">
    <location>
        <begin position="54"/>
        <end position="72"/>
    </location>
</feature>
<comment type="caution">
    <text evidence="13">The sequence shown here is derived from an EMBL/GenBank/DDBJ whole genome shotgun (WGS) entry which is preliminary data.</text>
</comment>
<comment type="similarity">
    <text evidence="2 11">Belongs to the methyltransferase superfamily.</text>
</comment>
<keyword evidence="5 11" id="KW-0812">Transmembrane</keyword>
<dbReference type="SUPFAM" id="SSF53335">
    <property type="entry name" value="S-adenosyl-L-methionine-dependent methyltransferases"/>
    <property type="match status" value="2"/>
</dbReference>
<dbReference type="EMBL" id="JAGKQM010000011">
    <property type="protein sequence ID" value="KAH0901625.1"/>
    <property type="molecule type" value="Genomic_DNA"/>
</dbReference>
<dbReference type="PANTHER" id="PTHR10108">
    <property type="entry name" value="SAM-DEPENDENT METHYLTRANSFERASE"/>
    <property type="match status" value="1"/>
</dbReference>
<protein>
    <recommendedName>
        <fullName evidence="11">Methyltransferase</fullName>
        <ecNumber evidence="11">2.1.1.-</ecNumber>
    </recommendedName>
</protein>
<evidence type="ECO:0000256" key="10">
    <source>
        <dbReference type="ARBA" id="ARBA00037847"/>
    </source>
</evidence>
<evidence type="ECO:0000256" key="1">
    <source>
        <dbReference type="ARBA" id="ARBA00004606"/>
    </source>
</evidence>
<feature type="region of interest" description="Disordered" evidence="12">
    <location>
        <begin position="423"/>
        <end position="448"/>
    </location>
</feature>
<keyword evidence="3 11" id="KW-0489">Methyltransferase</keyword>
<evidence type="ECO:0000256" key="4">
    <source>
        <dbReference type="ARBA" id="ARBA00022679"/>
    </source>
</evidence>
<keyword evidence="7 11" id="KW-1133">Transmembrane helix</keyword>
<reference evidence="13 14" key="1">
    <citation type="submission" date="2021-05" db="EMBL/GenBank/DDBJ databases">
        <title>Genome Assembly of Synthetic Allotetraploid Brassica napus Reveals Homoeologous Exchanges between Subgenomes.</title>
        <authorList>
            <person name="Davis J.T."/>
        </authorList>
    </citation>
    <scope>NUCLEOTIDE SEQUENCE [LARGE SCALE GENOMIC DNA]</scope>
    <source>
        <strain evidence="14">cv. Da-Ae</strain>
        <tissue evidence="13">Seedling</tissue>
    </source>
</reference>
<dbReference type="Gene3D" id="3.40.50.150">
    <property type="entry name" value="Vaccinia Virus protein VP39"/>
    <property type="match status" value="1"/>
</dbReference>
<evidence type="ECO:0000256" key="12">
    <source>
        <dbReference type="SAM" id="MobiDB-lite"/>
    </source>
</evidence>
<evidence type="ECO:0000256" key="7">
    <source>
        <dbReference type="ARBA" id="ARBA00022989"/>
    </source>
</evidence>
<evidence type="ECO:0000256" key="2">
    <source>
        <dbReference type="ARBA" id="ARBA00008361"/>
    </source>
</evidence>
<gene>
    <name evidence="13" type="ORF">HID58_041128</name>
</gene>
<dbReference type="EC" id="2.1.1.-" evidence="11"/>
<organism evidence="13 14">
    <name type="scientific">Brassica napus</name>
    <name type="common">Rape</name>
    <dbReference type="NCBI Taxonomy" id="3708"/>
    <lineage>
        <taxon>Eukaryota</taxon>
        <taxon>Viridiplantae</taxon>
        <taxon>Streptophyta</taxon>
        <taxon>Embryophyta</taxon>
        <taxon>Tracheophyta</taxon>
        <taxon>Spermatophyta</taxon>
        <taxon>Magnoliopsida</taxon>
        <taxon>eudicotyledons</taxon>
        <taxon>Gunneridae</taxon>
        <taxon>Pentapetalae</taxon>
        <taxon>rosids</taxon>
        <taxon>malvids</taxon>
        <taxon>Brassicales</taxon>
        <taxon>Brassicaceae</taxon>
        <taxon>Brassiceae</taxon>
        <taxon>Brassica</taxon>
    </lineage>
</organism>
<accession>A0ABQ8B9Y4</accession>
<keyword evidence="9 11" id="KW-0325">Glycoprotein</keyword>
<keyword evidence="8 11" id="KW-0472">Membrane</keyword>
<proteinExistence type="inferred from homology"/>
<feature type="non-terminal residue" evidence="13">
    <location>
        <position position="1"/>
    </location>
</feature>
<dbReference type="InterPro" id="IPR029063">
    <property type="entry name" value="SAM-dependent_MTases_sf"/>
</dbReference>
<dbReference type="PANTHER" id="PTHR10108:SF984">
    <property type="entry name" value="METHYLTRANSFERASE PMT21-RELATED"/>
    <property type="match status" value="1"/>
</dbReference>
<feature type="compositionally biased region" description="Basic and acidic residues" evidence="12">
    <location>
        <begin position="423"/>
        <end position="443"/>
    </location>
</feature>
<evidence type="ECO:0000256" key="8">
    <source>
        <dbReference type="ARBA" id="ARBA00023136"/>
    </source>
</evidence>
<dbReference type="InterPro" id="IPR004159">
    <property type="entry name" value="Put_SAM_MeTrfase"/>
</dbReference>
<sequence length="704" mass="80108">ICLQTFKCESETVFNFIRKDSVCIFNLSPKTMKYKDEKYEKAEKGSLKVLPKTVLLILLCGLSFYLGGLYYGKNIVQVSNVAKTGSSLDVDNSPQVKSVSFSECSSDYQDYTPCTDPRKWKKYGTHRLTFMERHCPPVFDRKQCLVPPPNGYKPPIRWPKSKNECWYRNVPYDWINKQKSNQHWLKKEGEKFIFPGGGTMFPNGVSAYVDLMQDLIPEMKDGTIRTAIDTGCGVASWGGDLLDRGILTVSLAPRDNHEAQVQFALERGIPAILGIISTQRLPFPSNSFDMAHCSRCLIPWTEFGGVYLLEIHRILRPGGFWVLSGPPVNYENRWKGWDTTVEEQRSNYEKLQDLLSSMCFKLYAKKDDIAVWQKSPDNMCYNKLSNDPDAYPPKCDDSLEPDSAWYTPLRPCVVVPSPKLKKTDLESTPKWPERLHSTPERISDVPGGNGGLFKRDNSKWKTRAKHYKKLLPAVGSDKIRNVMDMNTAYGGLAAALVDDPLWVMNVVSSYAANTLPVVFDRGLIGTYHDWCEAFSTYPRTYDLLHVDGLFTSENQRCEMKYVMLEMDRILRPNGYAIIRESSYFADTIASVAKELRWSCRKEKTESESESEKLLICQKKLWLLENKVTTTTIGSLSFFKSKKKLSKTLSDYMMYLLIVQPSLMSTVAGIACEAIIASYKSVEEMNENAIEYSSKSVLFQACRSD</sequence>
<name>A0ABQ8B9Y4_BRANA</name>
<dbReference type="Proteomes" id="UP000824890">
    <property type="component" value="Unassembled WGS sequence"/>
</dbReference>
<keyword evidence="6 11" id="KW-0735">Signal-anchor</keyword>
<comment type="subcellular location">
    <subcellularLocation>
        <location evidence="10">Endomembrane system</location>
        <topology evidence="10">Single-pass membrane protein</topology>
    </subcellularLocation>
    <subcellularLocation>
        <location evidence="1 11">Membrane</location>
        <topology evidence="1 11">Single-pass type II membrane protein</topology>
    </subcellularLocation>
</comment>
<evidence type="ECO:0000313" key="14">
    <source>
        <dbReference type="Proteomes" id="UP000824890"/>
    </source>
</evidence>
<keyword evidence="14" id="KW-1185">Reference proteome</keyword>
<dbReference type="Pfam" id="PF03141">
    <property type="entry name" value="Methyltransf_29"/>
    <property type="match status" value="1"/>
</dbReference>
<evidence type="ECO:0000256" key="11">
    <source>
        <dbReference type="RuleBase" id="RU366043"/>
    </source>
</evidence>
<evidence type="ECO:0000256" key="9">
    <source>
        <dbReference type="ARBA" id="ARBA00023180"/>
    </source>
</evidence>
<evidence type="ECO:0000256" key="6">
    <source>
        <dbReference type="ARBA" id="ARBA00022968"/>
    </source>
</evidence>
<evidence type="ECO:0000256" key="3">
    <source>
        <dbReference type="ARBA" id="ARBA00022603"/>
    </source>
</evidence>
<keyword evidence="4 11" id="KW-0808">Transferase</keyword>
<evidence type="ECO:0000313" key="13">
    <source>
        <dbReference type="EMBL" id="KAH0901625.1"/>
    </source>
</evidence>
<evidence type="ECO:0000256" key="5">
    <source>
        <dbReference type="ARBA" id="ARBA00022692"/>
    </source>
</evidence>